<evidence type="ECO:0000256" key="1">
    <source>
        <dbReference type="ARBA" id="ARBA00006479"/>
    </source>
</evidence>
<dbReference type="RefSeq" id="WP_110887939.1">
    <property type="nucleotide sequence ID" value="NZ_QJSX01000014.1"/>
</dbReference>
<dbReference type="AlphaFoldDB" id="A0A318S677"/>
<dbReference type="InterPro" id="IPR043129">
    <property type="entry name" value="ATPase_NBD"/>
</dbReference>
<dbReference type="Pfam" id="PF00480">
    <property type="entry name" value="ROK"/>
    <property type="match status" value="1"/>
</dbReference>
<proteinExistence type="inferred from homology"/>
<comment type="similarity">
    <text evidence="1">Belongs to the ROK (NagC/XylR) family.</text>
</comment>
<dbReference type="PANTHER" id="PTHR18964">
    <property type="entry name" value="ROK (REPRESSOR, ORF, KINASE) FAMILY"/>
    <property type="match status" value="1"/>
</dbReference>
<comment type="caution">
    <text evidence="2">The sequence shown here is derived from an EMBL/GenBank/DDBJ whole genome shotgun (WGS) entry which is preliminary data.</text>
</comment>
<dbReference type="SUPFAM" id="SSF53067">
    <property type="entry name" value="Actin-like ATPase domain"/>
    <property type="match status" value="1"/>
</dbReference>
<gene>
    <name evidence="2" type="ORF">DES52_114115</name>
</gene>
<keyword evidence="2" id="KW-0418">Kinase</keyword>
<dbReference type="Proteomes" id="UP000248326">
    <property type="component" value="Unassembled WGS sequence"/>
</dbReference>
<sequence length="309" mass="31534">MTAEGSDPRSIVGAIDWGGTKLLVGLVDDEGRVLASRAVPTPTGGASNVLSRAVELLRESLAEQDRSGDALRGVGVTVPGVVDAAGHVLKYAPAHGLRDVPVARELGMHVGVPVRIANDVDACALAEVRFGRANFENFAWVTISTGVGGAFVLDRRLFRGGGLAGEIGHVVVEEGGPRCGCGHLGCLEAVAAGPAIALHARSLGLPARSAQDVAALAASGNLIARSALERAAAALGRALAFVQNLLDLDAVVLGGGVARSLNFDVIRATLADRVLPVPGRHLPVLRLTALEAHAALLGAASLVLPPENH</sequence>
<organism evidence="2 3">
    <name type="scientific">Deinococcus yavapaiensis KR-236</name>
    <dbReference type="NCBI Taxonomy" id="694435"/>
    <lineage>
        <taxon>Bacteria</taxon>
        <taxon>Thermotogati</taxon>
        <taxon>Deinococcota</taxon>
        <taxon>Deinococci</taxon>
        <taxon>Deinococcales</taxon>
        <taxon>Deinococcaceae</taxon>
        <taxon>Deinococcus</taxon>
    </lineage>
</organism>
<dbReference type="GO" id="GO:0016301">
    <property type="term" value="F:kinase activity"/>
    <property type="evidence" value="ECO:0007669"/>
    <property type="project" value="UniProtKB-KW"/>
</dbReference>
<evidence type="ECO:0000313" key="2">
    <source>
        <dbReference type="EMBL" id="PYE51914.1"/>
    </source>
</evidence>
<dbReference type="OrthoDB" id="369851at2"/>
<protein>
    <submittedName>
        <fullName evidence="2">Glucokinase</fullName>
    </submittedName>
</protein>
<accession>A0A318S677</accession>
<dbReference type="InterPro" id="IPR000600">
    <property type="entry name" value="ROK"/>
</dbReference>
<keyword evidence="3" id="KW-1185">Reference proteome</keyword>
<keyword evidence="2" id="KW-0808">Transferase</keyword>
<name>A0A318S677_9DEIO</name>
<dbReference type="InterPro" id="IPR049874">
    <property type="entry name" value="ROK_cs"/>
</dbReference>
<reference evidence="2 3" key="1">
    <citation type="submission" date="2018-06" db="EMBL/GenBank/DDBJ databases">
        <title>Genomic Encyclopedia of Type Strains, Phase IV (KMG-IV): sequencing the most valuable type-strain genomes for metagenomic binning, comparative biology and taxonomic classification.</title>
        <authorList>
            <person name="Goeker M."/>
        </authorList>
    </citation>
    <scope>NUCLEOTIDE SEQUENCE [LARGE SCALE GENOMIC DNA]</scope>
    <source>
        <strain evidence="2 3">DSM 18048</strain>
    </source>
</reference>
<evidence type="ECO:0000313" key="3">
    <source>
        <dbReference type="Proteomes" id="UP000248326"/>
    </source>
</evidence>
<dbReference type="PANTHER" id="PTHR18964:SF149">
    <property type="entry name" value="BIFUNCTIONAL UDP-N-ACETYLGLUCOSAMINE 2-EPIMERASE_N-ACETYLMANNOSAMINE KINASE"/>
    <property type="match status" value="1"/>
</dbReference>
<dbReference type="EMBL" id="QJSX01000014">
    <property type="protein sequence ID" value="PYE51914.1"/>
    <property type="molecule type" value="Genomic_DNA"/>
</dbReference>
<dbReference type="Gene3D" id="3.30.420.40">
    <property type="match status" value="2"/>
</dbReference>
<dbReference type="PROSITE" id="PS01125">
    <property type="entry name" value="ROK"/>
    <property type="match status" value="1"/>
</dbReference>